<accession>A0ACB8DZ52</accession>
<organism evidence="1 2">
    <name type="scientific">Dermacentor silvarum</name>
    <name type="common">Tick</name>
    <dbReference type="NCBI Taxonomy" id="543639"/>
    <lineage>
        <taxon>Eukaryota</taxon>
        <taxon>Metazoa</taxon>
        <taxon>Ecdysozoa</taxon>
        <taxon>Arthropoda</taxon>
        <taxon>Chelicerata</taxon>
        <taxon>Arachnida</taxon>
        <taxon>Acari</taxon>
        <taxon>Parasitiformes</taxon>
        <taxon>Ixodida</taxon>
        <taxon>Ixodoidea</taxon>
        <taxon>Ixodidae</taxon>
        <taxon>Rhipicephalinae</taxon>
        <taxon>Dermacentor</taxon>
    </lineage>
</organism>
<sequence length="544" mass="60062">MSTVADPKRDRRKKLKFKLSLGSTSSGPSNLPSNMKANLPDILEALKMQRIADEDKRRTPVAGNSADIAASKDCSKGEVLPNPVTTASGKCKGQASSERKACDARTFETSLIKEEEVLDDGKPESKVLTESDVVSIARRLREVLQANGPSQEDDLLEALSPSQAHLILQAYGTLTTFLSRRPGFRVLHEDLYSFIYYEDPDEEDNESSCVSVVQCGATTEPSLASGSDSGLQYAVARDGGARRLLGTSSSSGSYESAVDGEDDEQEKNQMKHGWNQVGSLPRCQSPTLQAVQQKRDAEAPTQGWNPDRLAELESTLRNGDAKIAELKEKLKTFRETQAREVQQLHAKLDELSKRSPPAPPAPTHNAAKEKNSHTAMGEQKPTSTPRVSAQASPRPLQPLPRPPRRHRSPPPLRPKTKEKPRLFPIIPRPRPVPQVGKKTKRSAKWPPVPRFHELPGDKKPMATPCSDVESRHPSRGESPGKSKVDIQVSKIVQMVQKKHPSYTEPEIRKWVDHLRRSQGGFSRMTFNAIVELVLGHLKKNTKGI</sequence>
<keyword evidence="2" id="KW-1185">Reference proteome</keyword>
<proteinExistence type="predicted"/>
<dbReference type="Proteomes" id="UP000821865">
    <property type="component" value="Chromosome 1"/>
</dbReference>
<evidence type="ECO:0000313" key="1">
    <source>
        <dbReference type="EMBL" id="KAH7979541.1"/>
    </source>
</evidence>
<reference evidence="1" key="1">
    <citation type="submission" date="2020-05" db="EMBL/GenBank/DDBJ databases">
        <title>Large-scale comparative analyses of tick genomes elucidate their genetic diversity and vector capacities.</title>
        <authorList>
            <person name="Jia N."/>
            <person name="Wang J."/>
            <person name="Shi W."/>
            <person name="Du L."/>
            <person name="Sun Y."/>
            <person name="Zhan W."/>
            <person name="Jiang J."/>
            <person name="Wang Q."/>
            <person name="Zhang B."/>
            <person name="Ji P."/>
            <person name="Sakyi L.B."/>
            <person name="Cui X."/>
            <person name="Yuan T."/>
            <person name="Jiang B."/>
            <person name="Yang W."/>
            <person name="Lam T.T.-Y."/>
            <person name="Chang Q."/>
            <person name="Ding S."/>
            <person name="Wang X."/>
            <person name="Zhu J."/>
            <person name="Ruan X."/>
            <person name="Zhao L."/>
            <person name="Wei J."/>
            <person name="Que T."/>
            <person name="Du C."/>
            <person name="Cheng J."/>
            <person name="Dai P."/>
            <person name="Han X."/>
            <person name="Huang E."/>
            <person name="Gao Y."/>
            <person name="Liu J."/>
            <person name="Shao H."/>
            <person name="Ye R."/>
            <person name="Li L."/>
            <person name="Wei W."/>
            <person name="Wang X."/>
            <person name="Wang C."/>
            <person name="Yang T."/>
            <person name="Huo Q."/>
            <person name="Li W."/>
            <person name="Guo W."/>
            <person name="Chen H."/>
            <person name="Zhou L."/>
            <person name="Ni X."/>
            <person name="Tian J."/>
            <person name="Zhou Y."/>
            <person name="Sheng Y."/>
            <person name="Liu T."/>
            <person name="Pan Y."/>
            <person name="Xia L."/>
            <person name="Li J."/>
            <person name="Zhao F."/>
            <person name="Cao W."/>
        </authorList>
    </citation>
    <scope>NUCLEOTIDE SEQUENCE</scope>
    <source>
        <strain evidence="1">Dsil-2018</strain>
    </source>
</reference>
<protein>
    <submittedName>
        <fullName evidence="1">Uncharacterized protein</fullName>
    </submittedName>
</protein>
<dbReference type="EMBL" id="CM023470">
    <property type="protein sequence ID" value="KAH7979541.1"/>
    <property type="molecule type" value="Genomic_DNA"/>
</dbReference>
<comment type="caution">
    <text evidence="1">The sequence shown here is derived from an EMBL/GenBank/DDBJ whole genome shotgun (WGS) entry which is preliminary data.</text>
</comment>
<name>A0ACB8DZ52_DERSI</name>
<evidence type="ECO:0000313" key="2">
    <source>
        <dbReference type="Proteomes" id="UP000821865"/>
    </source>
</evidence>
<gene>
    <name evidence="1" type="ORF">HPB49_009795</name>
</gene>